<comment type="caution">
    <text evidence="1">The sequence shown here is derived from an EMBL/GenBank/DDBJ whole genome shotgun (WGS) entry which is preliminary data.</text>
</comment>
<accession>A0ABQ9I5C6</accession>
<organism evidence="1 2">
    <name type="scientific">Dryococelus australis</name>
    <dbReference type="NCBI Taxonomy" id="614101"/>
    <lineage>
        <taxon>Eukaryota</taxon>
        <taxon>Metazoa</taxon>
        <taxon>Ecdysozoa</taxon>
        <taxon>Arthropoda</taxon>
        <taxon>Hexapoda</taxon>
        <taxon>Insecta</taxon>
        <taxon>Pterygota</taxon>
        <taxon>Neoptera</taxon>
        <taxon>Polyneoptera</taxon>
        <taxon>Phasmatodea</taxon>
        <taxon>Verophasmatodea</taxon>
        <taxon>Anareolatae</taxon>
        <taxon>Phasmatidae</taxon>
        <taxon>Eurycanthinae</taxon>
        <taxon>Dryococelus</taxon>
    </lineage>
</organism>
<dbReference type="Proteomes" id="UP001159363">
    <property type="component" value="Chromosome 2"/>
</dbReference>
<proteinExistence type="predicted"/>
<dbReference type="EMBL" id="JARBHB010000002">
    <property type="protein sequence ID" value="KAJ8891845.1"/>
    <property type="molecule type" value="Genomic_DNA"/>
</dbReference>
<evidence type="ECO:0000313" key="1">
    <source>
        <dbReference type="EMBL" id="KAJ8891845.1"/>
    </source>
</evidence>
<reference evidence="1 2" key="1">
    <citation type="submission" date="2023-02" db="EMBL/GenBank/DDBJ databases">
        <title>LHISI_Scaffold_Assembly.</title>
        <authorList>
            <person name="Stuart O.P."/>
            <person name="Cleave R."/>
            <person name="Magrath M.J.L."/>
            <person name="Mikheyev A.S."/>
        </authorList>
    </citation>
    <scope>NUCLEOTIDE SEQUENCE [LARGE SCALE GENOMIC DNA]</scope>
    <source>
        <strain evidence="1">Daus_M_001</strain>
        <tissue evidence="1">Leg muscle</tissue>
    </source>
</reference>
<keyword evidence="2" id="KW-1185">Reference proteome</keyword>
<sequence length="83" mass="9986">MFLLNKLKIMYSVYLLFWNEREIYLIKEWTHRQCFNEDFNLSSNIPKKDTCKISSDHGKEELKVIHALHLRKAEASREGLRNC</sequence>
<evidence type="ECO:0000313" key="2">
    <source>
        <dbReference type="Proteomes" id="UP001159363"/>
    </source>
</evidence>
<gene>
    <name evidence="1" type="ORF">PR048_004399</name>
</gene>
<protein>
    <submittedName>
        <fullName evidence="1">Uncharacterized protein</fullName>
    </submittedName>
</protein>
<name>A0ABQ9I5C6_9NEOP</name>